<gene>
    <name evidence="2" type="ORF">B0T25DRAFT_547881</name>
</gene>
<proteinExistence type="predicted"/>
<protein>
    <submittedName>
        <fullName evidence="2">Prion-inhibition and propagation-domain-containing protein</fullName>
    </submittedName>
</protein>
<dbReference type="PANTHER" id="PTHR37542">
    <property type="entry name" value="HELO DOMAIN-CONTAINING PROTEIN-RELATED"/>
    <property type="match status" value="1"/>
</dbReference>
<dbReference type="SUPFAM" id="SSF56112">
    <property type="entry name" value="Protein kinase-like (PK-like)"/>
    <property type="match status" value="1"/>
</dbReference>
<dbReference type="Gene3D" id="1.20.120.1020">
    <property type="entry name" value="Prion-inhibition and propagation, HeLo domain"/>
    <property type="match status" value="1"/>
</dbReference>
<evidence type="ECO:0000259" key="1">
    <source>
        <dbReference type="Pfam" id="PF14479"/>
    </source>
</evidence>
<keyword evidence="2" id="KW-0034">Amyloid</keyword>
<dbReference type="EMBL" id="JAUIQD010000005">
    <property type="protein sequence ID" value="KAK3349385.1"/>
    <property type="molecule type" value="Genomic_DNA"/>
</dbReference>
<dbReference type="AlphaFoldDB" id="A0AAJ0HF42"/>
<reference evidence="2" key="2">
    <citation type="submission" date="2023-06" db="EMBL/GenBank/DDBJ databases">
        <authorList>
            <consortium name="Lawrence Berkeley National Laboratory"/>
            <person name="Haridas S."/>
            <person name="Hensen N."/>
            <person name="Bonometti L."/>
            <person name="Westerberg I."/>
            <person name="Brannstrom I.O."/>
            <person name="Guillou S."/>
            <person name="Cros-Aarteil S."/>
            <person name="Calhoun S."/>
            <person name="Kuo A."/>
            <person name="Mondo S."/>
            <person name="Pangilinan J."/>
            <person name="Riley R."/>
            <person name="Labutti K."/>
            <person name="Andreopoulos B."/>
            <person name="Lipzen A."/>
            <person name="Chen C."/>
            <person name="Yanf M."/>
            <person name="Daum C."/>
            <person name="Ng V."/>
            <person name="Clum A."/>
            <person name="Steindorff A."/>
            <person name="Ohm R."/>
            <person name="Martin F."/>
            <person name="Silar P."/>
            <person name="Natvig D."/>
            <person name="Lalanne C."/>
            <person name="Gautier V."/>
            <person name="Ament-Velasquez S.L."/>
            <person name="Kruys A."/>
            <person name="Hutchinson M.I."/>
            <person name="Powell A.J."/>
            <person name="Barry K."/>
            <person name="Miller A.N."/>
            <person name="Grigoriev I.V."/>
            <person name="Debuchy R."/>
            <person name="Gladieux P."/>
            <person name="Thoren M.H."/>
            <person name="Johannesson H."/>
        </authorList>
    </citation>
    <scope>NUCLEOTIDE SEQUENCE</scope>
    <source>
        <strain evidence="2">CBS 955.72</strain>
    </source>
</reference>
<sequence length="658" mass="74580">MEAAGLSTGVISLAFDVFDNTVRLFKFLSALVDMPQECEKYRLQLIIEYNRVLAWGKAAGLVDVPEGSTLAITLGTEATELVTIVARIQWLLAEFRDLNARYGNELNPYNNEDHDVAETKATDTDIVKQVSSLAVSYEAKKRERRRRWALGRIQNLMERAAHNAKEVVTHPSRVRWIMIDEEAFKALLEDLHVLTERLHELMRDHRDKKIDDITAKTYREMILARNNIQDLRDMLDAVGSLITTSSNTRKERDAHHNDRTLQDLVQLKKISRTSDAILSRLAKNGALDVQKSLDDVGITVQKYTETQLIEGFGWSEDPDVLARPRGVLATGDGDTPVWVEWKSLGDVPVGHPKDKETALRTVALAEMLHIPKPASLHTPECIGFFDDREVSRVERYGWIFKMPEGSDYDTRVASLYSVLGDVDHKPSLSQRVVLASKLCATVLNLHAVNWLHKGIFSDNVIFHFNQCVEDDEGNTVKLGSYDPEKPLLSGFEFSRPDGTTTTAREANPHFDLYRWPGIQRQPPMERNSRKTYDLYSLGLVLLEVAHWQPLHQIMHLGGENGEQKDVPLKDSKLVRDWLLGIKTGAPFEKVKKPNPLTELRNITGDRYWKAVKRCLWAYGEEGFGIDELEDQSNDSQVGTLLQEAFTVHVVEELEGVNV</sequence>
<dbReference type="Pfam" id="PF14479">
    <property type="entry name" value="HeLo"/>
    <property type="match status" value="1"/>
</dbReference>
<reference evidence="2" key="1">
    <citation type="journal article" date="2023" name="Mol. Phylogenet. Evol.">
        <title>Genome-scale phylogeny and comparative genomics of the fungal order Sordariales.</title>
        <authorList>
            <person name="Hensen N."/>
            <person name="Bonometti L."/>
            <person name="Westerberg I."/>
            <person name="Brannstrom I.O."/>
            <person name="Guillou S."/>
            <person name="Cros-Aarteil S."/>
            <person name="Calhoun S."/>
            <person name="Haridas S."/>
            <person name="Kuo A."/>
            <person name="Mondo S."/>
            <person name="Pangilinan J."/>
            <person name="Riley R."/>
            <person name="LaButti K."/>
            <person name="Andreopoulos B."/>
            <person name="Lipzen A."/>
            <person name="Chen C."/>
            <person name="Yan M."/>
            <person name="Daum C."/>
            <person name="Ng V."/>
            <person name="Clum A."/>
            <person name="Steindorff A."/>
            <person name="Ohm R.A."/>
            <person name="Martin F."/>
            <person name="Silar P."/>
            <person name="Natvig D.O."/>
            <person name="Lalanne C."/>
            <person name="Gautier V."/>
            <person name="Ament-Velasquez S.L."/>
            <person name="Kruys A."/>
            <person name="Hutchinson M.I."/>
            <person name="Powell A.J."/>
            <person name="Barry K."/>
            <person name="Miller A.N."/>
            <person name="Grigoriev I.V."/>
            <person name="Debuchy R."/>
            <person name="Gladieux P."/>
            <person name="Hiltunen Thoren M."/>
            <person name="Johannesson H."/>
        </authorList>
    </citation>
    <scope>NUCLEOTIDE SEQUENCE</scope>
    <source>
        <strain evidence="2">CBS 955.72</strain>
    </source>
</reference>
<dbReference type="Proteomes" id="UP001275084">
    <property type="component" value="Unassembled WGS sequence"/>
</dbReference>
<organism evidence="2 3">
    <name type="scientific">Lasiosphaeria hispida</name>
    <dbReference type="NCBI Taxonomy" id="260671"/>
    <lineage>
        <taxon>Eukaryota</taxon>
        <taxon>Fungi</taxon>
        <taxon>Dikarya</taxon>
        <taxon>Ascomycota</taxon>
        <taxon>Pezizomycotina</taxon>
        <taxon>Sordariomycetes</taxon>
        <taxon>Sordariomycetidae</taxon>
        <taxon>Sordariales</taxon>
        <taxon>Lasiosphaeriaceae</taxon>
        <taxon>Lasiosphaeria</taxon>
    </lineage>
</organism>
<evidence type="ECO:0000313" key="2">
    <source>
        <dbReference type="EMBL" id="KAK3349385.1"/>
    </source>
</evidence>
<dbReference type="PANTHER" id="PTHR37542:SF1">
    <property type="entry name" value="PRION-INHIBITION AND PROPAGATION HELO DOMAIN-CONTAINING PROTEIN"/>
    <property type="match status" value="1"/>
</dbReference>
<accession>A0AAJ0HF42</accession>
<name>A0AAJ0HF42_9PEZI</name>
<evidence type="ECO:0000313" key="3">
    <source>
        <dbReference type="Proteomes" id="UP001275084"/>
    </source>
</evidence>
<keyword evidence="3" id="KW-1185">Reference proteome</keyword>
<feature type="domain" description="Prion-inhibition and propagation HeLo" evidence="1">
    <location>
        <begin position="5"/>
        <end position="233"/>
    </location>
</feature>
<dbReference type="InterPro" id="IPR011009">
    <property type="entry name" value="Kinase-like_dom_sf"/>
</dbReference>
<dbReference type="Gene3D" id="1.10.510.10">
    <property type="entry name" value="Transferase(Phosphotransferase) domain 1"/>
    <property type="match status" value="1"/>
</dbReference>
<dbReference type="InterPro" id="IPR029498">
    <property type="entry name" value="HeLo_dom"/>
</dbReference>
<keyword evidence="2" id="KW-0640">Prion</keyword>
<comment type="caution">
    <text evidence="2">The sequence shown here is derived from an EMBL/GenBank/DDBJ whole genome shotgun (WGS) entry which is preliminary data.</text>
</comment>
<dbReference type="InterPro" id="IPR038305">
    <property type="entry name" value="HeLo_sf"/>
</dbReference>